<dbReference type="Gene3D" id="3.40.980.20">
    <property type="entry name" value="Four-carbon acid sugar kinase, nucleotide binding domain"/>
    <property type="match status" value="1"/>
</dbReference>
<name>A0A6A8ACW6_9HYPH</name>
<keyword evidence="4 9" id="KW-0418">Kinase</keyword>
<evidence type="ECO:0000256" key="5">
    <source>
        <dbReference type="ARBA" id="ARBA00022840"/>
    </source>
</evidence>
<dbReference type="InterPro" id="IPR042213">
    <property type="entry name" value="NBD_C_sf"/>
</dbReference>
<keyword evidence="5" id="KW-0067">ATP-binding</keyword>
<comment type="caution">
    <text evidence="9">The sequence shown here is derived from an EMBL/GenBank/DDBJ whole genome shotgun (WGS) entry which is preliminary data.</text>
</comment>
<evidence type="ECO:0000256" key="4">
    <source>
        <dbReference type="ARBA" id="ARBA00022777"/>
    </source>
</evidence>
<dbReference type="Pfam" id="PF07005">
    <property type="entry name" value="SBD_N"/>
    <property type="match status" value="1"/>
</dbReference>
<keyword evidence="3" id="KW-0547">Nucleotide-binding</keyword>
<keyword evidence="10" id="KW-1185">Reference proteome</keyword>
<dbReference type="AlphaFoldDB" id="A0A6A8ACW6"/>
<dbReference type="InterPro" id="IPR031475">
    <property type="entry name" value="NBD_C"/>
</dbReference>
<organism evidence="9 10">
    <name type="scientific">Endobacterium cereale</name>
    <dbReference type="NCBI Taxonomy" id="2663029"/>
    <lineage>
        <taxon>Bacteria</taxon>
        <taxon>Pseudomonadati</taxon>
        <taxon>Pseudomonadota</taxon>
        <taxon>Alphaproteobacteria</taxon>
        <taxon>Hyphomicrobiales</taxon>
        <taxon>Rhizobiaceae</taxon>
        <taxon>Endobacterium</taxon>
    </lineage>
</organism>
<evidence type="ECO:0000259" key="8">
    <source>
        <dbReference type="Pfam" id="PF17042"/>
    </source>
</evidence>
<protein>
    <submittedName>
        <fullName evidence="9">Four-carbon acid sugar kinase family protein</fullName>
    </submittedName>
</protein>
<dbReference type="InterPro" id="IPR010737">
    <property type="entry name" value="4-carb_acid_sugar_kinase_N"/>
</dbReference>
<comment type="similarity">
    <text evidence="1">Belongs to the four-carbon acid sugar kinase family.</text>
</comment>
<evidence type="ECO:0000313" key="9">
    <source>
        <dbReference type="EMBL" id="MQY48982.1"/>
    </source>
</evidence>
<dbReference type="InterPro" id="IPR037051">
    <property type="entry name" value="4-carb_acid_sugar_kinase_N_sf"/>
</dbReference>
<evidence type="ECO:0000313" key="10">
    <source>
        <dbReference type="Proteomes" id="UP000435138"/>
    </source>
</evidence>
<keyword evidence="6" id="KW-0119">Carbohydrate metabolism</keyword>
<evidence type="ECO:0000256" key="1">
    <source>
        <dbReference type="ARBA" id="ARBA00005715"/>
    </source>
</evidence>
<dbReference type="EMBL" id="WIXI01000049">
    <property type="protein sequence ID" value="MQY48982.1"/>
    <property type="molecule type" value="Genomic_DNA"/>
</dbReference>
<evidence type="ECO:0000256" key="6">
    <source>
        <dbReference type="ARBA" id="ARBA00023277"/>
    </source>
</evidence>
<feature type="domain" description="Four-carbon acid sugar kinase nucleotide binding" evidence="8">
    <location>
        <begin position="257"/>
        <end position="330"/>
    </location>
</feature>
<dbReference type="Gene3D" id="3.40.50.10840">
    <property type="entry name" value="Putative sugar-binding, N-terminal domain"/>
    <property type="match status" value="1"/>
</dbReference>
<dbReference type="GO" id="GO:0005524">
    <property type="term" value="F:ATP binding"/>
    <property type="evidence" value="ECO:0007669"/>
    <property type="project" value="UniProtKB-KW"/>
</dbReference>
<keyword evidence="2" id="KW-0808">Transferase</keyword>
<sequence length="342" mass="35265">MLAILADDLTGALDSAAPFAGRGLRTEVALAREAIAGIVEDRPDVISINLNTREIGADEARETTAAVMALLPSGTLLFKKVDSRLKGNIVAELDAIPFSRALVAPAIPEFDRIVENGAVCGFGIDTPIVIAAKLGSHAARAHTPDTRSPADMDAVLDAAQTDGTDLLIGARGLAEALARRMTAGRNAQPAKISTGRTTFVIGSRDPITLAQIDALRAGHDLDYLAAPNGELTETPDTDATLTLVQVTPGTSEINPVLASEALAEGLKDSLSGYNGTLLLSGGATAEAVMRVLGVSRFTLHGECLPGLGLASSEGRCIIAKSGGFGKPDTLKTIADMVLGRAI</sequence>
<evidence type="ECO:0000256" key="2">
    <source>
        <dbReference type="ARBA" id="ARBA00022679"/>
    </source>
</evidence>
<evidence type="ECO:0000256" key="3">
    <source>
        <dbReference type="ARBA" id="ARBA00022741"/>
    </source>
</evidence>
<dbReference type="Proteomes" id="UP000435138">
    <property type="component" value="Unassembled WGS sequence"/>
</dbReference>
<evidence type="ECO:0000259" key="7">
    <source>
        <dbReference type="Pfam" id="PF07005"/>
    </source>
</evidence>
<dbReference type="GO" id="GO:0016301">
    <property type="term" value="F:kinase activity"/>
    <property type="evidence" value="ECO:0007669"/>
    <property type="project" value="UniProtKB-KW"/>
</dbReference>
<dbReference type="Pfam" id="PF17042">
    <property type="entry name" value="NBD_C"/>
    <property type="match status" value="1"/>
</dbReference>
<feature type="domain" description="Four-carbon acid sugar kinase N-terminal" evidence="7">
    <location>
        <begin position="2"/>
        <end position="119"/>
    </location>
</feature>
<dbReference type="RefSeq" id="WP_153358260.1">
    <property type="nucleotide sequence ID" value="NZ_JAYKOO010000004.1"/>
</dbReference>
<proteinExistence type="inferred from homology"/>
<gene>
    <name evidence="9" type="ORF">GAO09_23395</name>
</gene>
<reference evidence="9 10" key="1">
    <citation type="submission" date="2019-11" db="EMBL/GenBank/DDBJ databases">
        <title>Genome analysis of Rhizobacterium cereale a novel genus and species isolated from maize roots in North Spain.</title>
        <authorList>
            <person name="Menendez E."/>
            <person name="Flores-Felix J.D."/>
            <person name="Ramirez-Bahena M.-H."/>
            <person name="Igual J.M."/>
            <person name="Garcia-Fraile P."/>
            <person name="Peix A."/>
            <person name="Velazquez E."/>
        </authorList>
    </citation>
    <scope>NUCLEOTIDE SEQUENCE [LARGE SCALE GENOMIC DNA]</scope>
    <source>
        <strain evidence="9 10">RZME27</strain>
    </source>
</reference>
<dbReference type="SUPFAM" id="SSF142764">
    <property type="entry name" value="YgbK-like"/>
    <property type="match status" value="1"/>
</dbReference>
<accession>A0A6A8ACW6</accession>